<organism evidence="8 9">
    <name type="scientific">Lederbergia lenta</name>
    <name type="common">Bacillus lentus</name>
    <dbReference type="NCBI Taxonomy" id="1467"/>
    <lineage>
        <taxon>Bacteria</taxon>
        <taxon>Bacillati</taxon>
        <taxon>Bacillota</taxon>
        <taxon>Bacilli</taxon>
        <taxon>Bacillales</taxon>
        <taxon>Bacillaceae</taxon>
        <taxon>Lederbergia</taxon>
    </lineage>
</organism>
<feature type="transmembrane region" description="Helical" evidence="6">
    <location>
        <begin position="194"/>
        <end position="216"/>
    </location>
</feature>
<feature type="transmembrane region" description="Helical" evidence="6">
    <location>
        <begin position="502"/>
        <end position="528"/>
    </location>
</feature>
<evidence type="ECO:0000259" key="7">
    <source>
        <dbReference type="Pfam" id="PF02687"/>
    </source>
</evidence>
<evidence type="ECO:0000313" key="9">
    <source>
        <dbReference type="Proteomes" id="UP000249134"/>
    </source>
</evidence>
<dbReference type="GO" id="GO:0005886">
    <property type="term" value="C:plasma membrane"/>
    <property type="evidence" value="ECO:0007669"/>
    <property type="project" value="UniProtKB-SubCell"/>
</dbReference>
<evidence type="ECO:0000256" key="4">
    <source>
        <dbReference type="ARBA" id="ARBA00022989"/>
    </source>
</evidence>
<feature type="domain" description="ABC3 transporter permease C-terminal" evidence="7">
    <location>
        <begin position="61"/>
        <end position="171"/>
    </location>
</feature>
<keyword evidence="2 6" id="KW-1003">Cell membrane</keyword>
<comment type="similarity">
    <text evidence="6">Belongs to the ABC-4 integral membrane protein family.</text>
</comment>
<comment type="subcellular location">
    <subcellularLocation>
        <location evidence="1 6">Cell membrane</location>
        <topology evidence="1 6">Multi-pass membrane protein</topology>
    </subcellularLocation>
</comment>
<keyword evidence="4 6" id="KW-1133">Transmembrane helix</keyword>
<dbReference type="InterPro" id="IPR027022">
    <property type="entry name" value="ABC_permease_BceB-typ"/>
</dbReference>
<accession>A0A2X4VKU7</accession>
<reference evidence="8 9" key="1">
    <citation type="submission" date="2018-06" db="EMBL/GenBank/DDBJ databases">
        <authorList>
            <consortium name="Pathogen Informatics"/>
            <person name="Doyle S."/>
        </authorList>
    </citation>
    <scope>NUCLEOTIDE SEQUENCE [LARGE SCALE GENOMIC DNA]</scope>
    <source>
        <strain evidence="8 9">NCTC4824</strain>
    </source>
</reference>
<protein>
    <submittedName>
        <fullName evidence="8">ABC transporter permease</fullName>
    </submittedName>
</protein>
<evidence type="ECO:0000256" key="1">
    <source>
        <dbReference type="ARBA" id="ARBA00004651"/>
    </source>
</evidence>
<gene>
    <name evidence="8" type="ORF">NCTC4824_00331</name>
</gene>
<evidence type="ECO:0000256" key="3">
    <source>
        <dbReference type="ARBA" id="ARBA00022692"/>
    </source>
</evidence>
<dbReference type="KEGG" id="blen:NCTC4824_00331"/>
<feature type="transmembrane region" description="Helical" evidence="6">
    <location>
        <begin position="107"/>
        <end position="132"/>
    </location>
</feature>
<keyword evidence="3 6" id="KW-0812">Transmembrane</keyword>
<feature type="transmembrane region" description="Helical" evidence="6">
    <location>
        <begin position="594"/>
        <end position="612"/>
    </location>
</feature>
<dbReference type="InterPro" id="IPR052536">
    <property type="entry name" value="ABC-4_Integral_Memb_Prot"/>
</dbReference>
<dbReference type="AlphaFoldDB" id="A0A2X4VKU7"/>
<feature type="transmembrane region" description="Helical" evidence="6">
    <location>
        <begin position="144"/>
        <end position="173"/>
    </location>
</feature>
<sequence>MTFRQFAFNNVLRNKRTYAAYFLSSTFSVLVFFIYAIFAFHPSLSSINANVSMGLHVAEGIIYVFSFLFVLISMSAFLKSRKKEFGLMVMLGMTNGQLRKMVFLENVFIGFFATISGMGLGIVFGKIILLAAENILDLEETLPFYWPIQALLLTFIAFLLLFIIISFSTVSILKGNKLVDLIKGSSAPKKEPKASVALSIIAVLLLAIGYAGALIARNMEVVVVMIPVIIVVIIGTYFLFTQLSVYTINRLRKGKSLFWKKTNMVLFSDLAYRMKDNARTFFFVAIVSTVAFSAIGSLVGFRSMMTTAAVEESPFAFTYINEGNVKGEEHIRLIKEELADIPYKEASVKIKGINFKETNYPMFVVSETDYNKLVEIEEPGFKKVDIQQNEAIPIQYHSSLGMTPDWERGKINLEEDNIVLDQNERILSNLFPPYHDYFVVDDALFDKLQQVEIQQEYSAFYIKDWKETVEAGKSLVQKIGKFGDAYQFHSLAFDWNEVNQGYGAILFVGLFIGAVFFVAAGSFLYFRLYADLEDEKRKFSAIGKLGLTDKELSKILSVQLALLFFVPIIVAVIHGAVALTALQHMFNFSLVKESALVLGSFSVIQIVYFFFIRANYIRKIKRSI</sequence>
<evidence type="ECO:0000313" key="8">
    <source>
        <dbReference type="EMBL" id="SQI51593.1"/>
    </source>
</evidence>
<evidence type="ECO:0000256" key="5">
    <source>
        <dbReference type="ARBA" id="ARBA00023136"/>
    </source>
</evidence>
<dbReference type="PANTHER" id="PTHR46795">
    <property type="entry name" value="ABC TRANSPORTER PERMEASE-RELATED-RELATED"/>
    <property type="match status" value="1"/>
</dbReference>
<keyword evidence="6" id="KW-0813">Transport</keyword>
<dbReference type="RefSeq" id="WP_066143365.1">
    <property type="nucleotide sequence ID" value="NZ_CBCSGM010000002.1"/>
</dbReference>
<evidence type="ECO:0000256" key="2">
    <source>
        <dbReference type="ARBA" id="ARBA00022475"/>
    </source>
</evidence>
<keyword evidence="5 6" id="KW-0472">Membrane</keyword>
<proteinExistence type="inferred from homology"/>
<dbReference type="Pfam" id="PF02687">
    <property type="entry name" value="FtsX"/>
    <property type="match status" value="1"/>
</dbReference>
<dbReference type="PIRSF" id="PIRSF018968">
    <property type="entry name" value="ABC_permease_BceB"/>
    <property type="match status" value="1"/>
</dbReference>
<dbReference type="Proteomes" id="UP000249134">
    <property type="component" value="Chromosome 1"/>
</dbReference>
<feature type="transmembrane region" description="Helical" evidence="6">
    <location>
        <begin position="222"/>
        <end position="248"/>
    </location>
</feature>
<dbReference type="GO" id="GO:0055085">
    <property type="term" value="P:transmembrane transport"/>
    <property type="evidence" value="ECO:0007669"/>
    <property type="project" value="UniProtKB-UniRule"/>
</dbReference>
<dbReference type="InterPro" id="IPR003838">
    <property type="entry name" value="ABC3_permease_C"/>
</dbReference>
<evidence type="ECO:0000256" key="6">
    <source>
        <dbReference type="PIRNR" id="PIRNR018968"/>
    </source>
</evidence>
<feature type="transmembrane region" description="Helical" evidence="6">
    <location>
        <begin position="281"/>
        <end position="301"/>
    </location>
</feature>
<dbReference type="STRING" id="1348624.GCA_001591545_02867"/>
<name>A0A2X4VKU7_LEDLE</name>
<dbReference type="EMBL" id="LS483476">
    <property type="protein sequence ID" value="SQI51593.1"/>
    <property type="molecule type" value="Genomic_DNA"/>
</dbReference>
<keyword evidence="9" id="KW-1185">Reference proteome</keyword>
<feature type="transmembrane region" description="Helical" evidence="6">
    <location>
        <begin position="560"/>
        <end position="582"/>
    </location>
</feature>
<feature type="transmembrane region" description="Helical" evidence="6">
    <location>
        <begin position="20"/>
        <end position="40"/>
    </location>
</feature>
<feature type="transmembrane region" description="Helical" evidence="6">
    <location>
        <begin position="60"/>
        <end position="78"/>
    </location>
</feature>
<dbReference type="PANTHER" id="PTHR46795:SF2">
    <property type="entry name" value="ABC TRANSPORTER, PERMEASE PROTEIN"/>
    <property type="match status" value="1"/>
</dbReference>